<comment type="function">
    <text evidence="5">The pyruvate dehydrogenase complex catalyzes the overall conversion of pyruvate to acetyl-CoA and CO(2).</text>
</comment>
<evidence type="ECO:0000313" key="9">
    <source>
        <dbReference type="Proteomes" id="UP000241769"/>
    </source>
</evidence>
<evidence type="ECO:0000256" key="2">
    <source>
        <dbReference type="ARBA" id="ARBA00023002"/>
    </source>
</evidence>
<comment type="cofactor">
    <cofactor evidence="1 5">
        <name>thiamine diphosphate</name>
        <dbReference type="ChEBI" id="CHEBI:58937"/>
    </cofactor>
</comment>
<evidence type="ECO:0000256" key="3">
    <source>
        <dbReference type="ARBA" id="ARBA00023052"/>
    </source>
</evidence>
<dbReference type="InterPro" id="IPR017597">
    <property type="entry name" value="Pyrv_DH_E1_asu_subgrp-y"/>
</dbReference>
<feature type="domain" description="Dehydrogenase E1 component" evidence="7">
    <location>
        <begin position="80"/>
        <end position="375"/>
    </location>
</feature>
<dbReference type="Gene3D" id="3.40.50.970">
    <property type="match status" value="1"/>
</dbReference>
<evidence type="ECO:0000313" key="8">
    <source>
        <dbReference type="EMBL" id="PRP74999.1"/>
    </source>
</evidence>
<name>A0A2P6MTG7_9EUKA</name>
<dbReference type="EC" id="1.2.4.1" evidence="5"/>
<proteinExistence type="predicted"/>
<dbReference type="InterPro" id="IPR029061">
    <property type="entry name" value="THDP-binding"/>
</dbReference>
<dbReference type="InterPro" id="IPR001017">
    <property type="entry name" value="DH_E1"/>
</dbReference>
<dbReference type="InterPro" id="IPR050642">
    <property type="entry name" value="PDH_E1_Alpha_Subunit"/>
</dbReference>
<keyword evidence="4 5" id="KW-0670">Pyruvate</keyword>
<keyword evidence="2 5" id="KW-0560">Oxidoreductase</keyword>
<dbReference type="FunFam" id="3.40.50.970:FF:000013">
    <property type="entry name" value="Pyruvate dehydrogenase E1 component subunit alpha"/>
    <property type="match status" value="1"/>
</dbReference>
<dbReference type="PANTHER" id="PTHR11516">
    <property type="entry name" value="PYRUVATE DEHYDROGENASE E1 COMPONENT, ALPHA SUBUNIT BACTERIAL AND ORGANELLAR"/>
    <property type="match status" value="1"/>
</dbReference>
<keyword evidence="9" id="KW-1185">Reference proteome</keyword>
<dbReference type="GO" id="GO:0004739">
    <property type="term" value="F:pyruvate dehydrogenase (acetyl-transferring) activity"/>
    <property type="evidence" value="ECO:0007669"/>
    <property type="project" value="UniProtKB-UniRule"/>
</dbReference>
<dbReference type="CDD" id="cd02000">
    <property type="entry name" value="TPP_E1_PDC_ADC_BCADC"/>
    <property type="match status" value="1"/>
</dbReference>
<sequence length="403" mass="44585">MMGLRSLRTIQTIQPRRSFATAAEPQKVAEKAKKKDKFTIGKDGTITVEFGVNPFRGHKLEPPPAVATTTKEELLNFFKQMTLWRRVEVAADNLYKAKQIRGFLHLYNGQEAIVAGYESVLNKDDHVITAYRCHANFMGRGGTPFEVISELTGKATGCASGKGGSMHMYKRDTNFHGGNGIVGAQVPIGAGAAFGLKYNGKPNVCIAMYGDGAANQGQNFEAFNMAALWKLPVIFVCENNKYGMGTSAERAAANTEYFTRGDAVPGLKIDAMNVLSVKSGFAFAKEWALTKGPILVEAETYRYMGHSMSDPGLAYRTRDEVAAIRAERDPIDKVKLYLLENQLATEEELKEHEKEIKRTVDEAVKKAADAPLPEAKELYTDIYTDMPYYVRHTNIEDSLVVEK</sequence>
<dbReference type="InParanoid" id="A0A2P6MTG7"/>
<dbReference type="PANTHER" id="PTHR11516:SF60">
    <property type="entry name" value="PYRUVATE DEHYDROGENASE E1 COMPONENT SUBUNIT ALPHA"/>
    <property type="match status" value="1"/>
</dbReference>
<dbReference type="AlphaFoldDB" id="A0A2P6MTG7"/>
<comment type="catalytic activity">
    <reaction evidence="5">
        <text>N(6)-[(R)-lipoyl]-L-lysyl-[protein] + pyruvate + H(+) = N(6)-[(R)-S(8)-acetyldihydrolipoyl]-L-lysyl-[protein] + CO2</text>
        <dbReference type="Rhea" id="RHEA:19189"/>
        <dbReference type="Rhea" id="RHEA-COMP:10474"/>
        <dbReference type="Rhea" id="RHEA-COMP:10478"/>
        <dbReference type="ChEBI" id="CHEBI:15361"/>
        <dbReference type="ChEBI" id="CHEBI:15378"/>
        <dbReference type="ChEBI" id="CHEBI:16526"/>
        <dbReference type="ChEBI" id="CHEBI:83099"/>
        <dbReference type="ChEBI" id="CHEBI:83111"/>
        <dbReference type="EC" id="1.2.4.1"/>
    </reaction>
</comment>
<evidence type="ECO:0000259" key="7">
    <source>
        <dbReference type="Pfam" id="PF00676"/>
    </source>
</evidence>
<protein>
    <recommendedName>
        <fullName evidence="5">Pyruvate dehydrogenase E1 component subunit alpha</fullName>
        <ecNumber evidence="5">1.2.4.1</ecNumber>
    </recommendedName>
</protein>
<evidence type="ECO:0000256" key="6">
    <source>
        <dbReference type="SAM" id="Coils"/>
    </source>
</evidence>
<gene>
    <name evidence="8" type="ORF">PROFUN_07392</name>
</gene>
<accession>A0A2P6MTG7</accession>
<evidence type="ECO:0000256" key="5">
    <source>
        <dbReference type="RuleBase" id="RU361139"/>
    </source>
</evidence>
<dbReference type="NCBIfam" id="TIGR03182">
    <property type="entry name" value="PDH_E1_alph_y"/>
    <property type="match status" value="1"/>
</dbReference>
<reference evidence="8 9" key="1">
    <citation type="journal article" date="2018" name="Genome Biol. Evol.">
        <title>Multiple Roots of Fruiting Body Formation in Amoebozoa.</title>
        <authorList>
            <person name="Hillmann F."/>
            <person name="Forbes G."/>
            <person name="Novohradska S."/>
            <person name="Ferling I."/>
            <person name="Riege K."/>
            <person name="Groth M."/>
            <person name="Westermann M."/>
            <person name="Marz M."/>
            <person name="Spaller T."/>
            <person name="Winckler T."/>
            <person name="Schaap P."/>
            <person name="Glockner G."/>
        </authorList>
    </citation>
    <scope>NUCLEOTIDE SEQUENCE [LARGE SCALE GENOMIC DNA]</scope>
    <source>
        <strain evidence="8 9">Jena</strain>
    </source>
</reference>
<evidence type="ECO:0000256" key="4">
    <source>
        <dbReference type="ARBA" id="ARBA00023317"/>
    </source>
</evidence>
<comment type="caution">
    <text evidence="8">The sequence shown here is derived from an EMBL/GenBank/DDBJ whole genome shotgun (WGS) entry which is preliminary data.</text>
</comment>
<keyword evidence="6" id="KW-0175">Coiled coil</keyword>
<dbReference type="FunCoup" id="A0A2P6MTG7">
    <property type="interactions" value="351"/>
</dbReference>
<dbReference type="Proteomes" id="UP000241769">
    <property type="component" value="Unassembled WGS sequence"/>
</dbReference>
<dbReference type="Pfam" id="PF00676">
    <property type="entry name" value="E1_dh"/>
    <property type="match status" value="1"/>
</dbReference>
<organism evidence="8 9">
    <name type="scientific">Planoprotostelium fungivorum</name>
    <dbReference type="NCBI Taxonomy" id="1890364"/>
    <lineage>
        <taxon>Eukaryota</taxon>
        <taxon>Amoebozoa</taxon>
        <taxon>Evosea</taxon>
        <taxon>Variosea</taxon>
        <taxon>Cavosteliida</taxon>
        <taxon>Cavosteliaceae</taxon>
        <taxon>Planoprotostelium</taxon>
    </lineage>
</organism>
<keyword evidence="3 5" id="KW-0786">Thiamine pyrophosphate</keyword>
<feature type="coiled-coil region" evidence="6">
    <location>
        <begin position="342"/>
        <end position="369"/>
    </location>
</feature>
<evidence type="ECO:0000256" key="1">
    <source>
        <dbReference type="ARBA" id="ARBA00001964"/>
    </source>
</evidence>
<dbReference type="OrthoDB" id="10256198at2759"/>
<dbReference type="SUPFAM" id="SSF52518">
    <property type="entry name" value="Thiamin diphosphate-binding fold (THDP-binding)"/>
    <property type="match status" value="1"/>
</dbReference>
<dbReference type="STRING" id="1890364.A0A2P6MTG7"/>
<dbReference type="GO" id="GO:0006086">
    <property type="term" value="P:pyruvate decarboxylation to acetyl-CoA"/>
    <property type="evidence" value="ECO:0007669"/>
    <property type="project" value="InterPro"/>
</dbReference>
<dbReference type="EMBL" id="MDYQ01000421">
    <property type="protein sequence ID" value="PRP74999.1"/>
    <property type="molecule type" value="Genomic_DNA"/>
</dbReference>